<dbReference type="EMBL" id="JAHQIW010003546">
    <property type="protein sequence ID" value="KAJ1359097.1"/>
    <property type="molecule type" value="Genomic_DNA"/>
</dbReference>
<protein>
    <submittedName>
        <fullName evidence="1">Uncharacterized protein</fullName>
    </submittedName>
</protein>
<dbReference type="AlphaFoldDB" id="A0AAD5QQZ4"/>
<gene>
    <name evidence="1" type="ORF">KIN20_017726</name>
</gene>
<organism evidence="1 2">
    <name type="scientific">Parelaphostrongylus tenuis</name>
    <name type="common">Meningeal worm</name>
    <dbReference type="NCBI Taxonomy" id="148309"/>
    <lineage>
        <taxon>Eukaryota</taxon>
        <taxon>Metazoa</taxon>
        <taxon>Ecdysozoa</taxon>
        <taxon>Nematoda</taxon>
        <taxon>Chromadorea</taxon>
        <taxon>Rhabditida</taxon>
        <taxon>Rhabditina</taxon>
        <taxon>Rhabditomorpha</taxon>
        <taxon>Strongyloidea</taxon>
        <taxon>Metastrongylidae</taxon>
        <taxon>Parelaphostrongylus</taxon>
    </lineage>
</organism>
<evidence type="ECO:0000313" key="2">
    <source>
        <dbReference type="Proteomes" id="UP001196413"/>
    </source>
</evidence>
<sequence length="89" mass="9950">MSFGTTNSNNDNHINNYNSSWCTRSTPIMSMKEVDGDSFKAAETFRQINETWGDGIVGKSAVFDRFCELNAGNGDCIYKRSSINRKAII</sequence>
<keyword evidence="2" id="KW-1185">Reference proteome</keyword>
<name>A0AAD5QQZ4_PARTN</name>
<evidence type="ECO:0000313" key="1">
    <source>
        <dbReference type="EMBL" id="KAJ1359097.1"/>
    </source>
</evidence>
<accession>A0AAD5QQZ4</accession>
<dbReference type="Proteomes" id="UP001196413">
    <property type="component" value="Unassembled WGS sequence"/>
</dbReference>
<comment type="caution">
    <text evidence="1">The sequence shown here is derived from an EMBL/GenBank/DDBJ whole genome shotgun (WGS) entry which is preliminary data.</text>
</comment>
<reference evidence="1" key="1">
    <citation type="submission" date="2021-06" db="EMBL/GenBank/DDBJ databases">
        <title>Parelaphostrongylus tenuis whole genome reference sequence.</title>
        <authorList>
            <person name="Garwood T.J."/>
            <person name="Larsen P.A."/>
            <person name="Fountain-Jones N.M."/>
            <person name="Garbe J.R."/>
            <person name="Macchietto M.G."/>
            <person name="Kania S.A."/>
            <person name="Gerhold R.W."/>
            <person name="Richards J.E."/>
            <person name="Wolf T.M."/>
        </authorList>
    </citation>
    <scope>NUCLEOTIDE SEQUENCE</scope>
    <source>
        <strain evidence="1">MNPRO001-30</strain>
        <tissue evidence="1">Meninges</tissue>
    </source>
</reference>
<proteinExistence type="predicted"/>